<proteinExistence type="predicted"/>
<gene>
    <name evidence="2" type="ORF">PQ455_06690</name>
</gene>
<sequence>MGAWRRMEQNRISDREGYEEAVFDAPPTIMQVERRIHVRAYNRWQSLRHGRPLPSVRDMDSPTLAEFAPRAVKLRYNEEGGDPELLFVGRALRDQAGIEADAEIDQNDLPEGTLLQRLVARHHDMANHRSPVAVEAEYVGEFGEATLYRGVMLPFSSDGRTIDHLYGIVNWKLLAPGDVPADITDAVEAARSGPMEPRKKAASPFPQATDEDCRKRLREHQGVAVVDIDPLPFESEFVMLVGRRQPDGTITLVAALPPDAQTLRRATDALLR</sequence>
<organism evidence="2 3">
    <name type="scientific">Sphingomonas naphthae</name>
    <dbReference type="NCBI Taxonomy" id="1813468"/>
    <lineage>
        <taxon>Bacteria</taxon>
        <taxon>Pseudomonadati</taxon>
        <taxon>Pseudomonadota</taxon>
        <taxon>Alphaproteobacteria</taxon>
        <taxon>Sphingomonadales</taxon>
        <taxon>Sphingomonadaceae</taxon>
        <taxon>Sphingomonas</taxon>
    </lineage>
</organism>
<dbReference type="EMBL" id="CP117411">
    <property type="protein sequence ID" value="WCT74900.1"/>
    <property type="molecule type" value="Genomic_DNA"/>
</dbReference>
<evidence type="ECO:0000313" key="2">
    <source>
        <dbReference type="EMBL" id="WCT74900.1"/>
    </source>
</evidence>
<evidence type="ECO:0000313" key="3">
    <source>
        <dbReference type="Proteomes" id="UP001220395"/>
    </source>
</evidence>
<accession>A0ABY7TNU2</accession>
<feature type="region of interest" description="Disordered" evidence="1">
    <location>
        <begin position="190"/>
        <end position="209"/>
    </location>
</feature>
<name>A0ABY7TNU2_9SPHN</name>
<reference evidence="2 3" key="1">
    <citation type="submission" date="2023-02" db="EMBL/GenBank/DDBJ databases">
        <title>Genome sequence of Sphingomonas naphthae.</title>
        <authorList>
            <person name="Kim S."/>
            <person name="Heo J."/>
            <person name="Kwon S.-W."/>
        </authorList>
    </citation>
    <scope>NUCLEOTIDE SEQUENCE [LARGE SCALE GENOMIC DNA]</scope>
    <source>
        <strain evidence="2 3">KACC 18716</strain>
    </source>
</reference>
<keyword evidence="3" id="KW-1185">Reference proteome</keyword>
<protein>
    <recommendedName>
        <fullName evidence="4">PAS domain-containing protein</fullName>
    </recommendedName>
</protein>
<dbReference type="Proteomes" id="UP001220395">
    <property type="component" value="Chromosome"/>
</dbReference>
<evidence type="ECO:0000256" key="1">
    <source>
        <dbReference type="SAM" id="MobiDB-lite"/>
    </source>
</evidence>
<dbReference type="RefSeq" id="WP_273690325.1">
    <property type="nucleotide sequence ID" value="NZ_CP117411.1"/>
</dbReference>
<evidence type="ECO:0008006" key="4">
    <source>
        <dbReference type="Google" id="ProtNLM"/>
    </source>
</evidence>